<dbReference type="EMBL" id="AVCH01000196">
    <property type="protein sequence ID" value="KFN42976.1"/>
    <property type="molecule type" value="Genomic_DNA"/>
</dbReference>
<keyword evidence="3" id="KW-1185">Reference proteome</keyword>
<proteinExistence type="predicted"/>
<dbReference type="RefSeq" id="WP_043804879.1">
    <property type="nucleotide sequence ID" value="NZ_AVCH01000196.1"/>
</dbReference>
<evidence type="ECO:0008006" key="4">
    <source>
        <dbReference type="Google" id="ProtNLM"/>
    </source>
</evidence>
<dbReference type="AlphaFoldDB" id="A0A091AUD2"/>
<dbReference type="eggNOG" id="ENOG5030NN1">
    <property type="taxonomic scope" value="Bacteria"/>
</dbReference>
<feature type="transmembrane region" description="Helical" evidence="1">
    <location>
        <begin position="38"/>
        <end position="59"/>
    </location>
</feature>
<reference evidence="2 3" key="1">
    <citation type="submission" date="2013-09" db="EMBL/GenBank/DDBJ databases">
        <title>Genome sequencing of Arenimonas malthae.</title>
        <authorList>
            <person name="Chen F."/>
            <person name="Wang G."/>
        </authorList>
    </citation>
    <scope>NUCLEOTIDE SEQUENCE [LARGE SCALE GENOMIC DNA]</scope>
    <source>
        <strain evidence="2 3">CC-JY-1</strain>
    </source>
</reference>
<keyword evidence="1" id="KW-0472">Membrane</keyword>
<evidence type="ECO:0000313" key="3">
    <source>
        <dbReference type="Proteomes" id="UP000029392"/>
    </source>
</evidence>
<dbReference type="STRING" id="1384054.N790_11210"/>
<protein>
    <recommendedName>
        <fullName evidence="4">Transmembrane protein</fullName>
    </recommendedName>
</protein>
<keyword evidence="1" id="KW-0812">Transmembrane</keyword>
<feature type="transmembrane region" description="Helical" evidence="1">
    <location>
        <begin position="71"/>
        <end position="95"/>
    </location>
</feature>
<comment type="caution">
    <text evidence="2">The sequence shown here is derived from an EMBL/GenBank/DDBJ whole genome shotgun (WGS) entry which is preliminary data.</text>
</comment>
<evidence type="ECO:0000313" key="2">
    <source>
        <dbReference type="EMBL" id="KFN42976.1"/>
    </source>
</evidence>
<dbReference type="PATRIC" id="fig|1384054.3.peg.2435"/>
<keyword evidence="1" id="KW-1133">Transmembrane helix</keyword>
<organism evidence="2 3">
    <name type="scientific">Arenimonas malthae CC-JY-1</name>
    <dbReference type="NCBI Taxonomy" id="1384054"/>
    <lineage>
        <taxon>Bacteria</taxon>
        <taxon>Pseudomonadati</taxon>
        <taxon>Pseudomonadota</taxon>
        <taxon>Gammaproteobacteria</taxon>
        <taxon>Lysobacterales</taxon>
        <taxon>Lysobacteraceae</taxon>
        <taxon>Arenimonas</taxon>
    </lineage>
</organism>
<name>A0A091AUD2_9GAMM</name>
<dbReference type="Proteomes" id="UP000029392">
    <property type="component" value="Unassembled WGS sequence"/>
</dbReference>
<dbReference type="OrthoDB" id="6054159at2"/>
<gene>
    <name evidence="2" type="ORF">N790_11210</name>
</gene>
<feature type="transmembrane region" description="Helical" evidence="1">
    <location>
        <begin position="6"/>
        <end position="26"/>
    </location>
</feature>
<sequence>MADVADLALILFLPWFFILGALYWFYPRTLEKTPARRRFDVGMLAAAFVAAFIAGRWGYAFADTSIEAGPIWRQVLASLLAYKAFLLVVAVAWAWRGMRFRRLA</sequence>
<accession>A0A091AUD2</accession>
<evidence type="ECO:0000256" key="1">
    <source>
        <dbReference type="SAM" id="Phobius"/>
    </source>
</evidence>